<evidence type="ECO:0000256" key="6">
    <source>
        <dbReference type="RuleBase" id="RU000682"/>
    </source>
</evidence>
<dbReference type="PANTHER" id="PTHR24333:SF5">
    <property type="entry name" value="VENT HOMEOBOX"/>
    <property type="match status" value="1"/>
</dbReference>
<gene>
    <name evidence="9" type="primary">LOC100209580</name>
</gene>
<dbReference type="Proteomes" id="UP001652625">
    <property type="component" value="Chromosome 11"/>
</dbReference>
<reference evidence="9" key="1">
    <citation type="submission" date="2025-08" db="UniProtKB">
        <authorList>
            <consortium name="RefSeq"/>
        </authorList>
    </citation>
    <scope>IDENTIFICATION</scope>
</reference>
<dbReference type="InterPro" id="IPR009057">
    <property type="entry name" value="Homeodomain-like_sf"/>
</dbReference>
<protein>
    <submittedName>
        <fullName evidence="9">Homeobox protein ceh-9 isoform X2</fullName>
    </submittedName>
</protein>
<evidence type="ECO:0000256" key="5">
    <source>
        <dbReference type="PROSITE-ProRule" id="PRU00108"/>
    </source>
</evidence>
<dbReference type="PRINTS" id="PR00024">
    <property type="entry name" value="HOMEOBOX"/>
</dbReference>
<evidence type="ECO:0000256" key="3">
    <source>
        <dbReference type="ARBA" id="ARBA00023155"/>
    </source>
</evidence>
<proteinExistence type="predicted"/>
<dbReference type="GO" id="GO:0003677">
    <property type="term" value="F:DNA binding"/>
    <property type="evidence" value="ECO:0007669"/>
    <property type="project" value="UniProtKB-KW"/>
</dbReference>
<dbReference type="RefSeq" id="XP_065666827.1">
    <property type="nucleotide sequence ID" value="XM_065810755.1"/>
</dbReference>
<dbReference type="InterPro" id="IPR050848">
    <property type="entry name" value="Homeobox_TF"/>
</dbReference>
<evidence type="ECO:0000313" key="9">
    <source>
        <dbReference type="RefSeq" id="XP_065666827.1"/>
    </source>
</evidence>
<name>A0ABM4CXZ8_HYDVU</name>
<dbReference type="InterPro" id="IPR001356">
    <property type="entry name" value="HD"/>
</dbReference>
<dbReference type="SMART" id="SM00389">
    <property type="entry name" value="HOX"/>
    <property type="match status" value="1"/>
</dbReference>
<dbReference type="PROSITE" id="PS50071">
    <property type="entry name" value="HOMEOBOX_2"/>
    <property type="match status" value="1"/>
</dbReference>
<evidence type="ECO:0000256" key="1">
    <source>
        <dbReference type="ARBA" id="ARBA00004123"/>
    </source>
</evidence>
<feature type="domain" description="Homeobox" evidence="7">
    <location>
        <begin position="46"/>
        <end position="106"/>
    </location>
</feature>
<dbReference type="InterPro" id="IPR017970">
    <property type="entry name" value="Homeobox_CS"/>
</dbReference>
<keyword evidence="3 5" id="KW-0371">Homeobox</keyword>
<sequence length="167" mass="20015">MFVSIKYFLAMENSQSKSKKSSFMVEDILSLEIPRYGEENEGRPSPEIRKIRTTFSSDQVFLLEMQFNKQKYLSAAERIELAQKLKLTDNQVKTWYQNRRMKLKRHIKLHTQNSIYSQKIQNCLQSNIFMNSEKTCKEFFSGSSVLYPQHEHVFMIRREHENRTNIY</sequence>
<keyword evidence="2 5" id="KW-0238">DNA-binding</keyword>
<dbReference type="Gene3D" id="1.10.10.60">
    <property type="entry name" value="Homeodomain-like"/>
    <property type="match status" value="1"/>
</dbReference>
<evidence type="ECO:0000256" key="2">
    <source>
        <dbReference type="ARBA" id="ARBA00023125"/>
    </source>
</evidence>
<organism evidence="8 9">
    <name type="scientific">Hydra vulgaris</name>
    <name type="common">Hydra</name>
    <name type="synonym">Hydra attenuata</name>
    <dbReference type="NCBI Taxonomy" id="6087"/>
    <lineage>
        <taxon>Eukaryota</taxon>
        <taxon>Metazoa</taxon>
        <taxon>Cnidaria</taxon>
        <taxon>Hydrozoa</taxon>
        <taxon>Hydroidolina</taxon>
        <taxon>Anthoathecata</taxon>
        <taxon>Aplanulata</taxon>
        <taxon>Hydridae</taxon>
        <taxon>Hydra</taxon>
    </lineage>
</organism>
<dbReference type="CDD" id="cd00086">
    <property type="entry name" value="homeodomain"/>
    <property type="match status" value="1"/>
</dbReference>
<evidence type="ECO:0000259" key="7">
    <source>
        <dbReference type="PROSITE" id="PS50071"/>
    </source>
</evidence>
<dbReference type="InterPro" id="IPR020479">
    <property type="entry name" value="HD_metazoa"/>
</dbReference>
<keyword evidence="8" id="KW-1185">Reference proteome</keyword>
<accession>A0ABM4CXZ8</accession>
<evidence type="ECO:0000313" key="8">
    <source>
        <dbReference type="Proteomes" id="UP001652625"/>
    </source>
</evidence>
<dbReference type="Pfam" id="PF00046">
    <property type="entry name" value="Homeodomain"/>
    <property type="match status" value="1"/>
</dbReference>
<dbReference type="PROSITE" id="PS00027">
    <property type="entry name" value="HOMEOBOX_1"/>
    <property type="match status" value="1"/>
</dbReference>
<dbReference type="GeneID" id="100209580"/>
<dbReference type="PANTHER" id="PTHR24333">
    <property type="entry name" value="HOMEO BOX HB9 LIKE A-RELATED"/>
    <property type="match status" value="1"/>
</dbReference>
<comment type="subcellular location">
    <subcellularLocation>
        <location evidence="1 5 6">Nucleus</location>
    </subcellularLocation>
</comment>
<feature type="DNA-binding region" description="Homeobox" evidence="5">
    <location>
        <begin position="48"/>
        <end position="107"/>
    </location>
</feature>
<keyword evidence="4 5" id="KW-0539">Nucleus</keyword>
<evidence type="ECO:0000256" key="4">
    <source>
        <dbReference type="ARBA" id="ARBA00023242"/>
    </source>
</evidence>
<dbReference type="SUPFAM" id="SSF46689">
    <property type="entry name" value="Homeodomain-like"/>
    <property type="match status" value="1"/>
</dbReference>